<feature type="coiled-coil region" evidence="2">
    <location>
        <begin position="166"/>
        <end position="207"/>
    </location>
</feature>
<evidence type="ECO:0000259" key="4">
    <source>
        <dbReference type="Pfam" id="PF25954"/>
    </source>
</evidence>
<dbReference type="Gene3D" id="1.10.287.470">
    <property type="entry name" value="Helix hairpin bin"/>
    <property type="match status" value="1"/>
</dbReference>
<accession>A0ABU7TJ10</accession>
<protein>
    <submittedName>
        <fullName evidence="6">Efflux transporter periplasmic adaptor subunit</fullName>
    </submittedName>
</protein>
<evidence type="ECO:0000256" key="2">
    <source>
        <dbReference type="SAM" id="Coils"/>
    </source>
</evidence>
<evidence type="ECO:0000256" key="3">
    <source>
        <dbReference type="SAM" id="MobiDB-lite"/>
    </source>
</evidence>
<reference evidence="6 7" key="1">
    <citation type="journal article" date="2012" name="Genet. Mol. Biol.">
        <title>Analysis of 16S rRNA and mxaF genes revealing insights into Methylobacterium niche-specific plant association.</title>
        <authorList>
            <person name="Dourado M.N."/>
            <person name="Andreote F.D."/>
            <person name="Dini-Andreote F."/>
            <person name="Conti R."/>
            <person name="Araujo J.M."/>
            <person name="Araujo W.L."/>
        </authorList>
    </citation>
    <scope>NUCLEOTIDE SEQUENCE [LARGE SCALE GENOMIC DNA]</scope>
    <source>
        <strain evidence="6 7">TC3-10</strain>
    </source>
</reference>
<dbReference type="InterPro" id="IPR006143">
    <property type="entry name" value="RND_pump_MFP"/>
</dbReference>
<dbReference type="Gene3D" id="2.40.30.170">
    <property type="match status" value="1"/>
</dbReference>
<dbReference type="Gene3D" id="2.40.50.100">
    <property type="match status" value="1"/>
</dbReference>
<comment type="similarity">
    <text evidence="1">Belongs to the membrane fusion protein (MFP) (TC 8.A.1) family.</text>
</comment>
<name>A0ABU7TJ10_9HYPH</name>
<dbReference type="Pfam" id="PF25967">
    <property type="entry name" value="RND-MFP_C"/>
    <property type="match status" value="1"/>
</dbReference>
<dbReference type="InterPro" id="IPR058627">
    <property type="entry name" value="MdtA-like_C"/>
</dbReference>
<comment type="caution">
    <text evidence="6">The sequence shown here is derived from an EMBL/GenBank/DDBJ whole genome shotgun (WGS) entry which is preliminary data.</text>
</comment>
<dbReference type="RefSeq" id="WP_331300787.1">
    <property type="nucleotide sequence ID" value="NZ_MLCA01000001.1"/>
</dbReference>
<dbReference type="EMBL" id="MLCA01000001">
    <property type="protein sequence ID" value="MEE7489543.1"/>
    <property type="molecule type" value="Genomic_DNA"/>
</dbReference>
<sequence length="412" mass="43625">MTPPFDTRRAVAALAITLALTPVRAGSEPVSGEVGRSPPVVSVVGAVKREIAETAIVTGTLVPRDEVLVAPEVDGYRITEVLAEEGARVERGQVLARLSRDLIERQIAQQQAVVAKAATAVPQAKNNIEQAEAVEIEARLAFERARQLMQTGNTTAVVMEGRTATLRQAESRLASARNGVAAAEADLDQARAMLSELELRRARTEIRAPEAGIVSRRTARVGMTASASADPLFRLIARGEIELEGEVTETMLPRLREGAPAFVEIGGERVAGSVRAVYPEVDRATRLGKVRVRLKPDPRLRIGTFVRGGIEIMRAAGVVIPLGSIRYGGSARGTVLVVSGDIVEAREVRTGLAEDETVEIRSGLGEGEQVIAKAQSFLRNGDRVRVAAASTPAPSGDAQLPKAGLEAAAGTP</sequence>
<evidence type="ECO:0000313" key="6">
    <source>
        <dbReference type="EMBL" id="MEE7489543.1"/>
    </source>
</evidence>
<dbReference type="Gene3D" id="2.40.420.20">
    <property type="match status" value="1"/>
</dbReference>
<dbReference type="Proteomes" id="UP001355206">
    <property type="component" value="Unassembled WGS sequence"/>
</dbReference>
<dbReference type="NCBIfam" id="TIGR01730">
    <property type="entry name" value="RND_mfp"/>
    <property type="match status" value="1"/>
</dbReference>
<gene>
    <name evidence="6" type="ORF">MOTC310_03285</name>
</gene>
<evidence type="ECO:0000313" key="7">
    <source>
        <dbReference type="Proteomes" id="UP001355206"/>
    </source>
</evidence>
<evidence type="ECO:0000256" key="1">
    <source>
        <dbReference type="ARBA" id="ARBA00009477"/>
    </source>
</evidence>
<dbReference type="Pfam" id="PF25954">
    <property type="entry name" value="Beta-barrel_RND_2"/>
    <property type="match status" value="1"/>
</dbReference>
<feature type="region of interest" description="Disordered" evidence="3">
    <location>
        <begin position="388"/>
        <end position="412"/>
    </location>
</feature>
<feature type="domain" description="CusB-like beta-barrel" evidence="4">
    <location>
        <begin position="244"/>
        <end position="307"/>
    </location>
</feature>
<organism evidence="6 7">
    <name type="scientific">Methylobacterium oryzae</name>
    <dbReference type="NCBI Taxonomy" id="334852"/>
    <lineage>
        <taxon>Bacteria</taxon>
        <taxon>Pseudomonadati</taxon>
        <taxon>Pseudomonadota</taxon>
        <taxon>Alphaproteobacteria</taxon>
        <taxon>Hyphomicrobiales</taxon>
        <taxon>Methylobacteriaceae</taxon>
        <taxon>Methylobacterium</taxon>
    </lineage>
</organism>
<dbReference type="PANTHER" id="PTHR30469:SF15">
    <property type="entry name" value="HLYD FAMILY OF SECRETION PROTEINS"/>
    <property type="match status" value="1"/>
</dbReference>
<evidence type="ECO:0000259" key="5">
    <source>
        <dbReference type="Pfam" id="PF25967"/>
    </source>
</evidence>
<keyword evidence="2" id="KW-0175">Coiled coil</keyword>
<keyword evidence="7" id="KW-1185">Reference proteome</keyword>
<dbReference type="InterPro" id="IPR058792">
    <property type="entry name" value="Beta-barrel_RND_2"/>
</dbReference>
<proteinExistence type="inferred from homology"/>
<dbReference type="PANTHER" id="PTHR30469">
    <property type="entry name" value="MULTIDRUG RESISTANCE PROTEIN MDTA"/>
    <property type="match status" value="1"/>
</dbReference>
<dbReference type="SUPFAM" id="SSF111369">
    <property type="entry name" value="HlyD-like secretion proteins"/>
    <property type="match status" value="1"/>
</dbReference>
<feature type="domain" description="Multidrug resistance protein MdtA-like C-terminal permuted SH3" evidence="5">
    <location>
        <begin position="318"/>
        <end position="371"/>
    </location>
</feature>